<reference evidence="1 2" key="1">
    <citation type="submission" date="2024-01" db="EMBL/GenBank/DDBJ databases">
        <title>The genomes of 5 underutilized Papilionoideae crops provide insights into root nodulation and disease resistanc.</title>
        <authorList>
            <person name="Jiang F."/>
        </authorList>
    </citation>
    <scope>NUCLEOTIDE SEQUENCE [LARGE SCALE GENOMIC DNA]</scope>
    <source>
        <strain evidence="1">LVBAO_FW01</strain>
        <tissue evidence="1">Leaves</tissue>
    </source>
</reference>
<protein>
    <submittedName>
        <fullName evidence="1">Uncharacterized protein</fullName>
    </submittedName>
</protein>
<dbReference type="AlphaFoldDB" id="A0AAN9R8E0"/>
<dbReference type="EMBL" id="JAYMYQ010000001">
    <property type="protein sequence ID" value="KAK7361639.1"/>
    <property type="molecule type" value="Genomic_DNA"/>
</dbReference>
<dbReference type="Proteomes" id="UP001367508">
    <property type="component" value="Unassembled WGS sequence"/>
</dbReference>
<proteinExistence type="predicted"/>
<comment type="caution">
    <text evidence="1">The sequence shown here is derived from an EMBL/GenBank/DDBJ whole genome shotgun (WGS) entry which is preliminary data.</text>
</comment>
<accession>A0AAN9R8E0</accession>
<name>A0AAN9R8E0_CANGL</name>
<evidence type="ECO:0000313" key="2">
    <source>
        <dbReference type="Proteomes" id="UP001367508"/>
    </source>
</evidence>
<sequence length="96" mass="10639">MDTSIWIEFNARLLSILNDLANESSQVPTSQTLAENAKVPLISPSHVDHLIRVSCGSSGFATEPSVHYGNCKARRQRTSEIIAPNEAMRVLDFRID</sequence>
<keyword evidence="2" id="KW-1185">Reference proteome</keyword>
<organism evidence="1 2">
    <name type="scientific">Canavalia gladiata</name>
    <name type="common">Sword bean</name>
    <name type="synonym">Dolichos gladiatus</name>
    <dbReference type="NCBI Taxonomy" id="3824"/>
    <lineage>
        <taxon>Eukaryota</taxon>
        <taxon>Viridiplantae</taxon>
        <taxon>Streptophyta</taxon>
        <taxon>Embryophyta</taxon>
        <taxon>Tracheophyta</taxon>
        <taxon>Spermatophyta</taxon>
        <taxon>Magnoliopsida</taxon>
        <taxon>eudicotyledons</taxon>
        <taxon>Gunneridae</taxon>
        <taxon>Pentapetalae</taxon>
        <taxon>rosids</taxon>
        <taxon>fabids</taxon>
        <taxon>Fabales</taxon>
        <taxon>Fabaceae</taxon>
        <taxon>Papilionoideae</taxon>
        <taxon>50 kb inversion clade</taxon>
        <taxon>NPAAA clade</taxon>
        <taxon>indigoferoid/millettioid clade</taxon>
        <taxon>Phaseoleae</taxon>
        <taxon>Canavalia</taxon>
    </lineage>
</organism>
<evidence type="ECO:0000313" key="1">
    <source>
        <dbReference type="EMBL" id="KAK7361639.1"/>
    </source>
</evidence>
<gene>
    <name evidence="1" type="ORF">VNO77_03710</name>
</gene>